<sequence>MKKGIYLLLTFSVLIFIAYVFLNQKEFMYSETSPDGNYEVKVYTTKRIFAATGDGGMSSRTAFVVLLDKEGNEIGNSGDDPSSYREIEIDWEIGKNRYVSYGKGHGIDFKK</sequence>
<dbReference type="Proteomes" id="UP000539710">
    <property type="component" value="Unassembled WGS sequence"/>
</dbReference>
<gene>
    <name evidence="3" type="ORF">H1R16_02480</name>
    <name evidence="2" type="ORF">H2507_00795</name>
</gene>
<evidence type="ECO:0000256" key="1">
    <source>
        <dbReference type="SAM" id="Phobius"/>
    </source>
</evidence>
<dbReference type="KEGG" id="cbau:H1R16_02480"/>
<dbReference type="AlphaFoldDB" id="A0A7D7LR61"/>
<reference evidence="5" key="3">
    <citation type="submission" date="2020-07" db="EMBL/GenBank/DDBJ databases">
        <title>Flavobacterium sp. xlx-214.</title>
        <authorList>
            <person name="Yang C."/>
        </authorList>
    </citation>
    <scope>NUCLEOTIDE SEQUENCE [LARGE SCALE GENOMIC DNA]</scope>
    <source>
        <strain evidence="5">CX-624</strain>
    </source>
</reference>
<accession>A0A7D7LR61</accession>
<dbReference type="EMBL" id="CP059472">
    <property type="protein sequence ID" value="QMS98894.1"/>
    <property type="molecule type" value="Genomic_DNA"/>
</dbReference>
<keyword evidence="1" id="KW-0472">Membrane</keyword>
<dbReference type="EMBL" id="JACEUX010000001">
    <property type="protein sequence ID" value="MBA5245699.1"/>
    <property type="molecule type" value="Genomic_DNA"/>
</dbReference>
<evidence type="ECO:0000313" key="5">
    <source>
        <dbReference type="Proteomes" id="UP000539710"/>
    </source>
</evidence>
<organism evidence="3 4">
    <name type="scientific">Marnyiella aurantia</name>
    <dbReference type="NCBI Taxonomy" id="2758037"/>
    <lineage>
        <taxon>Bacteria</taxon>
        <taxon>Pseudomonadati</taxon>
        <taxon>Bacteroidota</taxon>
        <taxon>Flavobacteriia</taxon>
        <taxon>Flavobacteriales</taxon>
        <taxon>Weeksellaceae</taxon>
        <taxon>Marnyiella</taxon>
    </lineage>
</organism>
<reference evidence="4" key="2">
    <citation type="submission" date="2020-07" db="EMBL/GenBank/DDBJ databases">
        <title>Chryseobacterium sp.cx-624.</title>
        <authorList>
            <person name="Yang C."/>
        </authorList>
    </citation>
    <scope>NUCLEOTIDE SEQUENCE [LARGE SCALE GENOMIC DNA]</scope>
    <source>
        <strain evidence="4">cx-624</strain>
    </source>
</reference>
<keyword evidence="5" id="KW-1185">Reference proteome</keyword>
<feature type="transmembrane region" description="Helical" evidence="1">
    <location>
        <begin position="6"/>
        <end position="22"/>
    </location>
</feature>
<keyword evidence="1" id="KW-0812">Transmembrane</keyword>
<proteinExistence type="predicted"/>
<evidence type="ECO:0000313" key="4">
    <source>
        <dbReference type="Proteomes" id="UP000515349"/>
    </source>
</evidence>
<dbReference type="RefSeq" id="WP_181885823.1">
    <property type="nucleotide sequence ID" value="NZ_CP059472.1"/>
</dbReference>
<name>A0A7D7LR61_9FLAO</name>
<protein>
    <submittedName>
        <fullName evidence="3">Uncharacterized protein</fullName>
    </submittedName>
</protein>
<reference evidence="2" key="4">
    <citation type="submission" date="2020-07" db="EMBL/GenBank/DDBJ databases">
        <authorList>
            <person name="Yang C."/>
        </authorList>
    </citation>
    <scope>NUCLEOTIDE SEQUENCE</scope>
    <source>
        <strain evidence="2">Cx-624</strain>
    </source>
</reference>
<dbReference type="Proteomes" id="UP000515349">
    <property type="component" value="Chromosome"/>
</dbReference>
<reference evidence="3" key="1">
    <citation type="submission" date="2020-07" db="EMBL/GenBank/DDBJ databases">
        <title>Chryseobacterium sp. CX-624.</title>
        <authorList>
            <person name="Yang C."/>
        </authorList>
    </citation>
    <scope>NUCLEOTIDE SEQUENCE</scope>
    <source>
        <strain evidence="3">CX-624</strain>
    </source>
</reference>
<evidence type="ECO:0000313" key="3">
    <source>
        <dbReference type="EMBL" id="QMS98894.1"/>
    </source>
</evidence>
<evidence type="ECO:0000313" key="2">
    <source>
        <dbReference type="EMBL" id="MBA5245699.1"/>
    </source>
</evidence>
<keyword evidence="1" id="KW-1133">Transmembrane helix</keyword>